<dbReference type="OrthoDB" id="9808348at2"/>
<name>A0A088MZ12_9GAMM</name>
<dbReference type="HAMAP" id="MF_00050">
    <property type="entry name" value="EF_Ts"/>
    <property type="match status" value="1"/>
</dbReference>
<comment type="similarity">
    <text evidence="1 6 7">Belongs to the EF-Ts family.</text>
</comment>
<evidence type="ECO:0000256" key="2">
    <source>
        <dbReference type="ARBA" id="ARBA00016956"/>
    </source>
</evidence>
<dbReference type="PANTHER" id="PTHR11741">
    <property type="entry name" value="ELONGATION FACTOR TS"/>
    <property type="match status" value="1"/>
</dbReference>
<dbReference type="NCBIfam" id="TIGR00116">
    <property type="entry name" value="tsf"/>
    <property type="match status" value="1"/>
</dbReference>
<evidence type="ECO:0000256" key="6">
    <source>
        <dbReference type="HAMAP-Rule" id="MF_00050"/>
    </source>
</evidence>
<gene>
    <name evidence="6" type="primary">tsf</name>
    <name evidence="10" type="ORF">IM45_1167</name>
</gene>
<dbReference type="KEGG" id="bcib:IM45_1167"/>
<evidence type="ECO:0000256" key="5">
    <source>
        <dbReference type="ARBA" id="ARBA00022917"/>
    </source>
</evidence>
<dbReference type="Proteomes" id="UP000067325">
    <property type="component" value="Chromosome"/>
</dbReference>
<sequence>MADVTTALVKELRYRTHAGLMKCKKALVEAHGDIELAIDNLRKSGQATAAKKSGSVAAQGLIVIKIANNSKYGVIIELNCETDFVAQDKAFTNFGNEVVTATLDQKIIKLDVLKAKFEEQRIALVNQMGENINIRRIGFLEGDVLVSYLHYARIGVIVSATNAEPNLIKQIAMHIAAIKPEYVNANDIPSDIISREYQIQLNIAMQSHKSYEVTQKIIEGRMRQFTRDISLTDQNFIIDPIKTVGQLLEEHKAKINNFIRFEVGEGIKKANINFAKEVSALCK</sequence>
<dbReference type="FunFam" id="1.10.8.10:FF:000001">
    <property type="entry name" value="Elongation factor Ts"/>
    <property type="match status" value="1"/>
</dbReference>
<accession>A0A088MZ12</accession>
<dbReference type="InterPro" id="IPR014039">
    <property type="entry name" value="Transl_elong_EFTs/EF1B_dimer"/>
</dbReference>
<dbReference type="InterPro" id="IPR001816">
    <property type="entry name" value="Transl_elong_EFTs/EF1B"/>
</dbReference>
<evidence type="ECO:0000313" key="11">
    <source>
        <dbReference type="Proteomes" id="UP000067325"/>
    </source>
</evidence>
<dbReference type="InterPro" id="IPR009060">
    <property type="entry name" value="UBA-like_sf"/>
</dbReference>
<evidence type="ECO:0000256" key="8">
    <source>
        <dbReference type="RuleBase" id="RU000643"/>
    </source>
</evidence>
<reference evidence="10 11" key="1">
    <citation type="journal article" date="2014" name="MBio">
        <title>Differential genome evolution between companion symbionts in an insect-bacterial symbiosis.</title>
        <authorList>
            <person name="Bennett G.M."/>
            <person name="McCutcheon J.P."/>
            <person name="MacDonald B.R."/>
            <person name="Romanovicz D."/>
            <person name="Moran N.A."/>
        </authorList>
    </citation>
    <scope>NUCLEOTIDE SEQUENCE [LARGE SCALE GENOMIC DNA]</scope>
    <source>
        <strain evidence="10 11">BGSS</strain>
    </source>
</reference>
<protein>
    <recommendedName>
        <fullName evidence="2 6">Elongation factor Ts</fullName>
        <shortName evidence="6">EF-Ts</shortName>
    </recommendedName>
</protein>
<dbReference type="Gene3D" id="3.30.479.20">
    <property type="entry name" value="Elongation factor Ts, dimerisation domain"/>
    <property type="match status" value="2"/>
</dbReference>
<dbReference type="FunFam" id="3.30.479.20:FF:000001">
    <property type="entry name" value="Elongation factor Ts"/>
    <property type="match status" value="1"/>
</dbReference>
<dbReference type="EMBL" id="CP008985">
    <property type="protein sequence ID" value="AIN47449.1"/>
    <property type="molecule type" value="Genomic_DNA"/>
</dbReference>
<feature type="domain" description="Translation elongation factor EFTs/EF1B dimerisation" evidence="9">
    <location>
        <begin position="73"/>
        <end position="265"/>
    </location>
</feature>
<dbReference type="InterPro" id="IPR036402">
    <property type="entry name" value="EF-Ts_dimer_sf"/>
</dbReference>
<dbReference type="AlphaFoldDB" id="A0A088MZ12"/>
<dbReference type="Pfam" id="PF00889">
    <property type="entry name" value="EF_TS"/>
    <property type="match status" value="1"/>
</dbReference>
<comment type="subcellular location">
    <subcellularLocation>
        <location evidence="6 8">Cytoplasm</location>
    </subcellularLocation>
</comment>
<dbReference type="RefSeq" id="WP_038499080.1">
    <property type="nucleotide sequence ID" value="NZ_CP008985.1"/>
</dbReference>
<evidence type="ECO:0000256" key="4">
    <source>
        <dbReference type="ARBA" id="ARBA00022768"/>
    </source>
</evidence>
<comment type="function">
    <text evidence="6 7">Associates with the EF-Tu.GDP complex and induces the exchange of GDP to GTP. It remains bound to the aminoacyl-tRNA.EF-Tu.GTP complex up to the GTP hydrolysis stage on the ribosome.</text>
</comment>
<dbReference type="PANTHER" id="PTHR11741:SF0">
    <property type="entry name" value="ELONGATION FACTOR TS, MITOCHONDRIAL"/>
    <property type="match status" value="1"/>
</dbReference>
<dbReference type="CDD" id="cd14275">
    <property type="entry name" value="UBA_EF-Ts"/>
    <property type="match status" value="1"/>
</dbReference>
<evidence type="ECO:0000313" key="10">
    <source>
        <dbReference type="EMBL" id="AIN47449.1"/>
    </source>
</evidence>
<evidence type="ECO:0000256" key="7">
    <source>
        <dbReference type="RuleBase" id="RU000642"/>
    </source>
</evidence>
<evidence type="ECO:0000256" key="1">
    <source>
        <dbReference type="ARBA" id="ARBA00005532"/>
    </source>
</evidence>
<dbReference type="InterPro" id="IPR018101">
    <property type="entry name" value="Transl_elong_Ts_CS"/>
</dbReference>
<dbReference type="GO" id="GO:0005737">
    <property type="term" value="C:cytoplasm"/>
    <property type="evidence" value="ECO:0007669"/>
    <property type="project" value="UniProtKB-SubCell"/>
</dbReference>
<keyword evidence="3 6" id="KW-0963">Cytoplasm</keyword>
<feature type="region of interest" description="Involved in Mg(2+) ion dislocation from EF-Tu" evidence="6">
    <location>
        <begin position="82"/>
        <end position="85"/>
    </location>
</feature>
<dbReference type="SUPFAM" id="SSF54713">
    <property type="entry name" value="Elongation factor Ts (EF-Ts), dimerisation domain"/>
    <property type="match status" value="1"/>
</dbReference>
<dbReference type="eggNOG" id="COG0264">
    <property type="taxonomic scope" value="Bacteria"/>
</dbReference>
<keyword evidence="4 6" id="KW-0251">Elongation factor</keyword>
<dbReference type="PROSITE" id="PS01127">
    <property type="entry name" value="EF_TS_2"/>
    <property type="match status" value="1"/>
</dbReference>
<evidence type="ECO:0000256" key="3">
    <source>
        <dbReference type="ARBA" id="ARBA00022490"/>
    </source>
</evidence>
<dbReference type="SUPFAM" id="SSF46934">
    <property type="entry name" value="UBA-like"/>
    <property type="match status" value="1"/>
</dbReference>
<keyword evidence="5 6" id="KW-0648">Protein biosynthesis</keyword>
<proteinExistence type="inferred from homology"/>
<dbReference type="GO" id="GO:0003746">
    <property type="term" value="F:translation elongation factor activity"/>
    <property type="evidence" value="ECO:0007669"/>
    <property type="project" value="UniProtKB-UniRule"/>
</dbReference>
<evidence type="ECO:0000259" key="9">
    <source>
        <dbReference type="Pfam" id="PF00889"/>
    </source>
</evidence>
<organism evidence="10 11">
    <name type="scientific">Candidatus Palibaumannia cicadellinicola</name>
    <dbReference type="NCBI Taxonomy" id="186490"/>
    <lineage>
        <taxon>Bacteria</taxon>
        <taxon>Pseudomonadati</taxon>
        <taxon>Pseudomonadota</taxon>
        <taxon>Gammaproteobacteria</taxon>
        <taxon>Candidatus Palibaumannia</taxon>
    </lineage>
</organism>
<dbReference type="Gene3D" id="1.10.8.10">
    <property type="entry name" value="DNA helicase RuvA subunit, C-terminal domain"/>
    <property type="match status" value="1"/>
</dbReference>
<dbReference type="Gene3D" id="1.10.286.20">
    <property type="match status" value="1"/>
</dbReference>